<evidence type="ECO:0000313" key="2">
    <source>
        <dbReference type="EMBL" id="ETJ41355.1"/>
    </source>
</evidence>
<comment type="caution">
    <text evidence="2">The sequence shown here is derived from an EMBL/GenBank/DDBJ whole genome shotgun (WGS) entry which is preliminary data.</text>
</comment>
<gene>
    <name evidence="2" type="ORF">Q604_UNBC04716G0001</name>
</gene>
<reference evidence="2" key="1">
    <citation type="submission" date="2013-12" db="EMBL/GenBank/DDBJ databases">
        <title>A Varibaculum cambriense genome reconstructed from a premature infant gut community with otherwise low bacterial novelty that shifts toward anaerobic metabolism during the third week of life.</title>
        <authorList>
            <person name="Brown C.T."/>
            <person name="Sharon I."/>
            <person name="Thomas B.C."/>
            <person name="Castelle C.J."/>
            <person name="Morowitz M.J."/>
            <person name="Banfield J.F."/>
        </authorList>
    </citation>
    <scope>NUCLEOTIDE SEQUENCE</scope>
</reference>
<feature type="non-terminal residue" evidence="2">
    <location>
        <position position="67"/>
    </location>
</feature>
<organism evidence="2">
    <name type="scientific">human gut metagenome</name>
    <dbReference type="NCBI Taxonomy" id="408170"/>
    <lineage>
        <taxon>unclassified sequences</taxon>
        <taxon>metagenomes</taxon>
        <taxon>organismal metagenomes</taxon>
    </lineage>
</organism>
<protein>
    <submittedName>
        <fullName evidence="2">Uncharacterized protein</fullName>
    </submittedName>
</protein>
<feature type="non-terminal residue" evidence="2">
    <location>
        <position position="1"/>
    </location>
</feature>
<name>W1YI12_9ZZZZ</name>
<proteinExistence type="predicted"/>
<sequence length="67" mass="6768">KGSNITSNSNGSNAVFATGEGSVINVENTNIHSKSDSSRGLDATYKGTVNGKNLTITTEGAHSATLA</sequence>
<dbReference type="AlphaFoldDB" id="W1YI12"/>
<accession>W1YI12</accession>
<dbReference type="EMBL" id="AZMM01004716">
    <property type="protein sequence ID" value="ETJ41355.1"/>
    <property type="molecule type" value="Genomic_DNA"/>
</dbReference>
<evidence type="ECO:0000256" key="1">
    <source>
        <dbReference type="SAM" id="MobiDB-lite"/>
    </source>
</evidence>
<feature type="compositionally biased region" description="Polar residues" evidence="1">
    <location>
        <begin position="50"/>
        <end position="67"/>
    </location>
</feature>
<feature type="region of interest" description="Disordered" evidence="1">
    <location>
        <begin position="27"/>
        <end position="67"/>
    </location>
</feature>